<proteinExistence type="predicted"/>
<keyword evidence="1" id="KW-0472">Membrane</keyword>
<evidence type="ECO:0000256" key="1">
    <source>
        <dbReference type="SAM" id="Phobius"/>
    </source>
</evidence>
<dbReference type="InterPro" id="IPR012505">
    <property type="entry name" value="YbbR"/>
</dbReference>
<keyword evidence="1" id="KW-1133">Transmembrane helix</keyword>
<gene>
    <name evidence="2" type="ORF">SAMN05660420_00725</name>
</gene>
<keyword evidence="3" id="KW-1185">Reference proteome</keyword>
<dbReference type="Proteomes" id="UP000199409">
    <property type="component" value="Unassembled WGS sequence"/>
</dbReference>
<accession>A0A1H3WXH7</accession>
<dbReference type="Gene3D" id="2.170.120.40">
    <property type="entry name" value="YbbR-like domain"/>
    <property type="match status" value="1"/>
</dbReference>
<dbReference type="PANTHER" id="PTHR37804:SF1">
    <property type="entry name" value="CDAA REGULATORY PROTEIN CDAR"/>
    <property type="match status" value="1"/>
</dbReference>
<protein>
    <submittedName>
        <fullName evidence="2">YbbR-like protein</fullName>
    </submittedName>
</protein>
<dbReference type="OrthoDB" id="128578at2"/>
<feature type="transmembrane region" description="Helical" evidence="1">
    <location>
        <begin position="9"/>
        <end position="28"/>
    </location>
</feature>
<evidence type="ECO:0000313" key="3">
    <source>
        <dbReference type="Proteomes" id="UP000199409"/>
    </source>
</evidence>
<dbReference type="STRING" id="37625.SAMN05660420_00725"/>
<reference evidence="2 3" key="1">
    <citation type="submission" date="2016-10" db="EMBL/GenBank/DDBJ databases">
        <authorList>
            <person name="de Groot N.N."/>
        </authorList>
    </citation>
    <scope>NUCLEOTIDE SEQUENCE [LARGE SCALE GENOMIC DNA]</scope>
    <source>
        <strain evidence="2 3">DSM 7343</strain>
    </source>
</reference>
<dbReference type="CDD" id="cd20206">
    <property type="entry name" value="YbbR"/>
    <property type="match status" value="1"/>
</dbReference>
<dbReference type="PANTHER" id="PTHR37804">
    <property type="entry name" value="CDAA REGULATORY PROTEIN CDAR"/>
    <property type="match status" value="1"/>
</dbReference>
<organism evidence="2 3">
    <name type="scientific">Desulfuromusa kysingii</name>
    <dbReference type="NCBI Taxonomy" id="37625"/>
    <lineage>
        <taxon>Bacteria</taxon>
        <taxon>Pseudomonadati</taxon>
        <taxon>Thermodesulfobacteriota</taxon>
        <taxon>Desulfuromonadia</taxon>
        <taxon>Desulfuromonadales</taxon>
        <taxon>Geopsychrobacteraceae</taxon>
        <taxon>Desulfuromusa</taxon>
    </lineage>
</organism>
<dbReference type="RefSeq" id="WP_092344834.1">
    <property type="nucleotide sequence ID" value="NZ_FNQN01000002.1"/>
</dbReference>
<name>A0A1H3WXH7_9BACT</name>
<dbReference type="AlphaFoldDB" id="A0A1H3WXH7"/>
<evidence type="ECO:0000313" key="2">
    <source>
        <dbReference type="EMBL" id="SDZ91855.1"/>
    </source>
</evidence>
<keyword evidence="1" id="KW-0812">Transmembrane</keyword>
<dbReference type="Gene3D" id="2.170.120.30">
    <property type="match status" value="1"/>
</dbReference>
<dbReference type="Pfam" id="PF07949">
    <property type="entry name" value="YbbR"/>
    <property type="match status" value="2"/>
</dbReference>
<sequence>MFKLLTENWTLKIISLVFAVLLWVFIMGERQLEVGYRVPLELQNIPKSLMVANEIPSMVDVRVSGPRTLQMKASSNDISIIVDLADLQPGLTTFKRLEERLNLPSGLRVTRLSPSFIDLKLERIKQKRVPVRVVIKGEPLPGFEVASINSVPDAVAIEGAETELKNVNEVKTEDVDLTGVNEGFSLIVPLVHRGTYTHFKDEKTTEVQVDIRPVTVPADELETAEPEIIPKDPKGGH</sequence>
<dbReference type="InterPro" id="IPR053154">
    <property type="entry name" value="c-di-AMP_regulator"/>
</dbReference>
<dbReference type="EMBL" id="FNQN01000002">
    <property type="protein sequence ID" value="SDZ91855.1"/>
    <property type="molecule type" value="Genomic_DNA"/>
</dbReference>